<reference evidence="1 2" key="2">
    <citation type="journal article" date="2017" name="Front. Plant Sci.">
        <title>Gene Classification and Mining of Molecular Markers Useful in Red Clover (Trifolium pratense) Breeding.</title>
        <authorList>
            <person name="Istvanek J."/>
            <person name="Dluhosova J."/>
            <person name="Dluhos P."/>
            <person name="Patkova L."/>
            <person name="Nedelnik J."/>
            <person name="Repkova J."/>
        </authorList>
    </citation>
    <scope>NUCLEOTIDE SEQUENCE [LARGE SCALE GENOMIC DNA]</scope>
    <source>
        <strain evidence="2">cv. Tatra</strain>
        <tissue evidence="1">Young leaves</tissue>
    </source>
</reference>
<organism evidence="1 2">
    <name type="scientific">Trifolium pratense</name>
    <name type="common">Red clover</name>
    <dbReference type="NCBI Taxonomy" id="57577"/>
    <lineage>
        <taxon>Eukaryota</taxon>
        <taxon>Viridiplantae</taxon>
        <taxon>Streptophyta</taxon>
        <taxon>Embryophyta</taxon>
        <taxon>Tracheophyta</taxon>
        <taxon>Spermatophyta</taxon>
        <taxon>Magnoliopsida</taxon>
        <taxon>eudicotyledons</taxon>
        <taxon>Gunneridae</taxon>
        <taxon>Pentapetalae</taxon>
        <taxon>rosids</taxon>
        <taxon>fabids</taxon>
        <taxon>Fabales</taxon>
        <taxon>Fabaceae</taxon>
        <taxon>Papilionoideae</taxon>
        <taxon>50 kb inversion clade</taxon>
        <taxon>NPAAA clade</taxon>
        <taxon>Hologalegina</taxon>
        <taxon>IRL clade</taxon>
        <taxon>Trifolieae</taxon>
        <taxon>Trifolium</taxon>
    </lineage>
</organism>
<evidence type="ECO:0000313" key="2">
    <source>
        <dbReference type="Proteomes" id="UP000236291"/>
    </source>
</evidence>
<name>A0A2K3LEZ9_TRIPR</name>
<sequence length="107" mass="12415">MRVKDMACGTVTNITAERKWPYLWIRALARRVPIIVDIGEQNDNSYPNYALTTPRTWNMINQSEQRSVNIHPLTLEKERGDHVQVINLMFIAGTYGFQQARTSQSFM</sequence>
<reference evidence="1 2" key="1">
    <citation type="journal article" date="2014" name="Am. J. Bot.">
        <title>Genome assembly and annotation for red clover (Trifolium pratense; Fabaceae).</title>
        <authorList>
            <person name="Istvanek J."/>
            <person name="Jaros M."/>
            <person name="Krenek A."/>
            <person name="Repkova J."/>
        </authorList>
    </citation>
    <scope>NUCLEOTIDE SEQUENCE [LARGE SCALE GENOMIC DNA]</scope>
    <source>
        <strain evidence="2">cv. Tatra</strain>
        <tissue evidence="1">Young leaves</tissue>
    </source>
</reference>
<dbReference type="EMBL" id="ASHM01031778">
    <property type="protein sequence ID" value="PNX77097.1"/>
    <property type="molecule type" value="Genomic_DNA"/>
</dbReference>
<evidence type="ECO:0000313" key="1">
    <source>
        <dbReference type="EMBL" id="PNX77097.1"/>
    </source>
</evidence>
<comment type="caution">
    <text evidence="1">The sequence shown here is derived from an EMBL/GenBank/DDBJ whole genome shotgun (WGS) entry which is preliminary data.</text>
</comment>
<proteinExistence type="predicted"/>
<gene>
    <name evidence="1" type="ORF">L195_g033058</name>
</gene>
<dbReference type="AlphaFoldDB" id="A0A2K3LEZ9"/>
<protein>
    <submittedName>
        <fullName evidence="1">Uncharacterized protein</fullName>
    </submittedName>
</protein>
<dbReference type="Proteomes" id="UP000236291">
    <property type="component" value="Unassembled WGS sequence"/>
</dbReference>
<accession>A0A2K3LEZ9</accession>